<proteinExistence type="predicted"/>
<keyword evidence="3" id="KW-1185">Reference proteome</keyword>
<sequence>IIVPPGRYVSVDPGQGRVLRITYIGFSSEVTNPEGEAYLGINSSKEEFLIGRIPQLKTRVNLTEEFTLGHSGYSPVVFRGYYLSRRRTLLPEPRPQTDLALRDAQASNSLSWPLGIDNTSKVFSYLRGTNVHRLECICKIFYTAGTYPESYSNIDLSHVEMAEDLDALVMMRRCHGRLRSLVLGSGPTIQFTHRSLEPLQTIGKHLRRLHLHGLHKVHEEHLREALPCCSVLTELELNDLGSYRVDFVLEIVGSSCPLLELLIYTGAEDSISTRENTVSEPNLHRFLQNCTRVEVLGLHSVNVDDNQLVKILQHLGRLRSLLLSKSMGFSGVFFVGEGVSNGNLQVLHLEACIDLSEDCLGDFIQQLKQTLFENMEELFLTGRPGFEERIGLTDLIDTRPNLAIRTRPLHTDEDDDDDELQRLALERAKSLVRDADCLHEETSEDEDVQEDGQVEWQVEGQIEIIRIPRRDPEEVESEEEEPPEDLHDEEDYVGDEDYGNLRYDPSRLSHGPYRRRKRFIQW</sequence>
<feature type="non-terminal residue" evidence="2">
    <location>
        <position position="1"/>
    </location>
</feature>
<dbReference type="SUPFAM" id="SSF52047">
    <property type="entry name" value="RNI-like"/>
    <property type="match status" value="1"/>
</dbReference>
<evidence type="ECO:0000256" key="1">
    <source>
        <dbReference type="SAM" id="MobiDB-lite"/>
    </source>
</evidence>
<dbReference type="STRING" id="72664.V4LH65"/>
<evidence type="ECO:0000313" key="3">
    <source>
        <dbReference type="Proteomes" id="UP000030689"/>
    </source>
</evidence>
<evidence type="ECO:0000313" key="2">
    <source>
        <dbReference type="EMBL" id="ESQ43049.1"/>
    </source>
</evidence>
<name>V4LH65_EUTSA</name>
<dbReference type="Gramene" id="ESQ43049">
    <property type="protein sequence ID" value="ESQ43049"/>
    <property type="gene ID" value="EUTSA_v10015673mg"/>
</dbReference>
<organism evidence="2 3">
    <name type="scientific">Eutrema salsugineum</name>
    <name type="common">Saltwater cress</name>
    <name type="synonym">Sisymbrium salsugineum</name>
    <dbReference type="NCBI Taxonomy" id="72664"/>
    <lineage>
        <taxon>Eukaryota</taxon>
        <taxon>Viridiplantae</taxon>
        <taxon>Streptophyta</taxon>
        <taxon>Embryophyta</taxon>
        <taxon>Tracheophyta</taxon>
        <taxon>Spermatophyta</taxon>
        <taxon>Magnoliopsida</taxon>
        <taxon>eudicotyledons</taxon>
        <taxon>Gunneridae</taxon>
        <taxon>Pentapetalae</taxon>
        <taxon>rosids</taxon>
        <taxon>malvids</taxon>
        <taxon>Brassicales</taxon>
        <taxon>Brassicaceae</taxon>
        <taxon>Eutremeae</taxon>
        <taxon>Eutrema</taxon>
    </lineage>
</organism>
<dbReference type="Gene3D" id="3.80.10.10">
    <property type="entry name" value="Ribonuclease Inhibitor"/>
    <property type="match status" value="2"/>
</dbReference>
<dbReference type="KEGG" id="eus:EUTSA_v10015673mg"/>
<dbReference type="InterPro" id="IPR032675">
    <property type="entry name" value="LRR_dom_sf"/>
</dbReference>
<dbReference type="EMBL" id="KI517464">
    <property type="protein sequence ID" value="ESQ43049.1"/>
    <property type="molecule type" value="Genomic_DNA"/>
</dbReference>
<dbReference type="AlphaFoldDB" id="V4LH65"/>
<protein>
    <submittedName>
        <fullName evidence="2">Uncharacterized protein</fullName>
    </submittedName>
</protein>
<accession>V4LH65</accession>
<feature type="region of interest" description="Disordered" evidence="1">
    <location>
        <begin position="467"/>
        <end position="510"/>
    </location>
</feature>
<dbReference type="Proteomes" id="UP000030689">
    <property type="component" value="Unassembled WGS sequence"/>
</dbReference>
<reference evidence="2 3" key="1">
    <citation type="journal article" date="2013" name="Front. Plant Sci.">
        <title>The Reference Genome of the Halophytic Plant Eutrema salsugineum.</title>
        <authorList>
            <person name="Yang R."/>
            <person name="Jarvis D.E."/>
            <person name="Chen H."/>
            <person name="Beilstein M.A."/>
            <person name="Grimwood J."/>
            <person name="Jenkins J."/>
            <person name="Shu S."/>
            <person name="Prochnik S."/>
            <person name="Xin M."/>
            <person name="Ma C."/>
            <person name="Schmutz J."/>
            <person name="Wing R.A."/>
            <person name="Mitchell-Olds T."/>
            <person name="Schumaker K.S."/>
            <person name="Wang X."/>
        </authorList>
    </citation>
    <scope>NUCLEOTIDE SEQUENCE [LARGE SCALE GENOMIC DNA]</scope>
</reference>
<gene>
    <name evidence="2" type="ORF">EUTSA_v10015673mg</name>
</gene>
<feature type="compositionally biased region" description="Acidic residues" evidence="1">
    <location>
        <begin position="473"/>
        <end position="498"/>
    </location>
</feature>